<dbReference type="AlphaFoldDB" id="A0A834TVU6"/>
<evidence type="ECO:0000256" key="1">
    <source>
        <dbReference type="SAM" id="MobiDB-lite"/>
    </source>
</evidence>
<keyword evidence="3" id="KW-1185">Reference proteome</keyword>
<evidence type="ECO:0000313" key="2">
    <source>
        <dbReference type="EMBL" id="KAF7828804.1"/>
    </source>
</evidence>
<name>A0A834TVU6_9FABA</name>
<proteinExistence type="predicted"/>
<dbReference type="EMBL" id="JAAIUW010000006">
    <property type="protein sequence ID" value="KAF7828804.1"/>
    <property type="molecule type" value="Genomic_DNA"/>
</dbReference>
<protein>
    <submittedName>
        <fullName evidence="2">Uncharacterized protein</fullName>
    </submittedName>
</protein>
<accession>A0A834TVU6</accession>
<feature type="compositionally biased region" description="Basic and acidic residues" evidence="1">
    <location>
        <begin position="30"/>
        <end position="41"/>
    </location>
</feature>
<feature type="region of interest" description="Disordered" evidence="1">
    <location>
        <begin position="1"/>
        <end position="41"/>
    </location>
</feature>
<dbReference type="Proteomes" id="UP000634136">
    <property type="component" value="Unassembled WGS sequence"/>
</dbReference>
<comment type="caution">
    <text evidence="2">The sequence shown here is derived from an EMBL/GenBank/DDBJ whole genome shotgun (WGS) entry which is preliminary data.</text>
</comment>
<organism evidence="2 3">
    <name type="scientific">Senna tora</name>
    <dbReference type="NCBI Taxonomy" id="362788"/>
    <lineage>
        <taxon>Eukaryota</taxon>
        <taxon>Viridiplantae</taxon>
        <taxon>Streptophyta</taxon>
        <taxon>Embryophyta</taxon>
        <taxon>Tracheophyta</taxon>
        <taxon>Spermatophyta</taxon>
        <taxon>Magnoliopsida</taxon>
        <taxon>eudicotyledons</taxon>
        <taxon>Gunneridae</taxon>
        <taxon>Pentapetalae</taxon>
        <taxon>rosids</taxon>
        <taxon>fabids</taxon>
        <taxon>Fabales</taxon>
        <taxon>Fabaceae</taxon>
        <taxon>Caesalpinioideae</taxon>
        <taxon>Cassia clade</taxon>
        <taxon>Senna</taxon>
    </lineage>
</organism>
<evidence type="ECO:0000313" key="3">
    <source>
        <dbReference type="Proteomes" id="UP000634136"/>
    </source>
</evidence>
<reference evidence="2" key="1">
    <citation type="submission" date="2020-09" db="EMBL/GenBank/DDBJ databases">
        <title>Genome-Enabled Discovery of Anthraquinone Biosynthesis in Senna tora.</title>
        <authorList>
            <person name="Kang S.-H."/>
            <person name="Pandey R.P."/>
            <person name="Lee C.-M."/>
            <person name="Sim J.-S."/>
            <person name="Jeong J.-T."/>
            <person name="Choi B.-S."/>
            <person name="Jung M."/>
            <person name="Ginzburg D."/>
            <person name="Zhao K."/>
            <person name="Won S.Y."/>
            <person name="Oh T.-J."/>
            <person name="Yu Y."/>
            <person name="Kim N.-H."/>
            <person name="Lee O.R."/>
            <person name="Lee T.-H."/>
            <person name="Bashyal P."/>
            <person name="Kim T.-S."/>
            <person name="Lee W.-H."/>
            <person name="Kawkins C."/>
            <person name="Kim C.-K."/>
            <person name="Kim J.S."/>
            <person name="Ahn B.O."/>
            <person name="Rhee S.Y."/>
            <person name="Sohng J.K."/>
        </authorList>
    </citation>
    <scope>NUCLEOTIDE SEQUENCE</scope>
    <source>
        <tissue evidence="2">Leaf</tissue>
    </source>
</reference>
<gene>
    <name evidence="2" type="ORF">G2W53_019968</name>
</gene>
<sequence length="41" mass="4147">MDAGAAEGKERFDEGEATGSGGIGTCHRMGKTDKQADGGFT</sequence>